<comment type="catalytic activity">
    <reaction evidence="5">
        <text>O-acetyl-L-serine + hydrogen sulfide = L-cysteine + acetate</text>
        <dbReference type="Rhea" id="RHEA:14829"/>
        <dbReference type="ChEBI" id="CHEBI:29919"/>
        <dbReference type="ChEBI" id="CHEBI:30089"/>
        <dbReference type="ChEBI" id="CHEBI:35235"/>
        <dbReference type="ChEBI" id="CHEBI:58340"/>
        <dbReference type="EC" id="2.5.1.47"/>
    </reaction>
</comment>
<evidence type="ECO:0000259" key="6">
    <source>
        <dbReference type="Pfam" id="PF00291"/>
    </source>
</evidence>
<comment type="cofactor">
    <cofactor evidence="1">
        <name>pyridoxal 5'-phosphate</name>
        <dbReference type="ChEBI" id="CHEBI:597326"/>
    </cofactor>
</comment>
<dbReference type="PANTHER" id="PTHR10314">
    <property type="entry name" value="CYSTATHIONINE BETA-SYNTHASE"/>
    <property type="match status" value="1"/>
</dbReference>
<dbReference type="SUPFAM" id="SSF53686">
    <property type="entry name" value="Tryptophan synthase beta subunit-like PLP-dependent enzymes"/>
    <property type="match status" value="1"/>
</dbReference>
<dbReference type="STRING" id="53341.SAMN05421579_101185"/>
<evidence type="ECO:0000256" key="2">
    <source>
        <dbReference type="ARBA" id="ARBA00004962"/>
    </source>
</evidence>
<gene>
    <name evidence="7" type="ORF">SAMN05421579_101185</name>
</gene>
<dbReference type="Proteomes" id="UP000199011">
    <property type="component" value="Unassembled WGS sequence"/>
</dbReference>
<dbReference type="Pfam" id="PF00291">
    <property type="entry name" value="PALP"/>
    <property type="match status" value="1"/>
</dbReference>
<dbReference type="InterPro" id="IPR036052">
    <property type="entry name" value="TrpB-like_PALP_sf"/>
</dbReference>
<dbReference type="Gene3D" id="3.40.50.1100">
    <property type="match status" value="2"/>
</dbReference>
<protein>
    <recommendedName>
        <fullName evidence="3">cysteine synthase</fullName>
        <ecNumber evidence="3">2.5.1.47</ecNumber>
    </recommendedName>
</protein>
<name>A0A1I4YEG2_9GAMM</name>
<dbReference type="OrthoDB" id="5176350at2"/>
<evidence type="ECO:0000313" key="8">
    <source>
        <dbReference type="Proteomes" id="UP000199011"/>
    </source>
</evidence>
<dbReference type="AlphaFoldDB" id="A0A1I4YEG2"/>
<accession>A0A1I4YEG2</accession>
<keyword evidence="4" id="KW-0663">Pyridoxal phosphate</keyword>
<dbReference type="InterPro" id="IPR001926">
    <property type="entry name" value="TrpB-like_PALP"/>
</dbReference>
<dbReference type="EMBL" id="FOVO01000001">
    <property type="protein sequence ID" value="SFN35979.1"/>
    <property type="molecule type" value="Genomic_DNA"/>
</dbReference>
<reference evidence="8" key="1">
    <citation type="submission" date="2016-10" db="EMBL/GenBank/DDBJ databases">
        <authorList>
            <person name="Varghese N."/>
            <person name="Submissions S."/>
        </authorList>
    </citation>
    <scope>NUCLEOTIDE SEQUENCE [LARGE SCALE GENOMIC DNA]</scope>
    <source>
        <strain evidence="8">DSM 16522</strain>
    </source>
</reference>
<evidence type="ECO:0000256" key="4">
    <source>
        <dbReference type="ARBA" id="ARBA00022898"/>
    </source>
</evidence>
<organism evidence="7 8">
    <name type="scientific">Xenorhabdus japonica</name>
    <dbReference type="NCBI Taxonomy" id="53341"/>
    <lineage>
        <taxon>Bacteria</taxon>
        <taxon>Pseudomonadati</taxon>
        <taxon>Pseudomonadota</taxon>
        <taxon>Gammaproteobacteria</taxon>
        <taxon>Enterobacterales</taxon>
        <taxon>Morganellaceae</taxon>
        <taxon>Xenorhabdus</taxon>
    </lineage>
</organism>
<evidence type="ECO:0000256" key="1">
    <source>
        <dbReference type="ARBA" id="ARBA00001933"/>
    </source>
</evidence>
<dbReference type="GO" id="GO:0004124">
    <property type="term" value="F:cysteine synthase activity"/>
    <property type="evidence" value="ECO:0007669"/>
    <property type="project" value="UniProtKB-EC"/>
</dbReference>
<sequence>MLIKLEDFSSKHVLEKYPALNEYKENLVNTPLIEIPSKYGKGSKIYAKMENENHYGTVKSRTVYAIMYSTLANLAKNNIQSLHILEYSGGTLSVCLAHLCHDLNIELTLVLSDNTSPSYLDKIKSLDANIILVPAEDGFYKVIERAKELSKESKYTFLYQHNHDSNINYHSLTTGKEIIQSLIDLDITSKSLAWCASIGTGGTFSGVAKVLKEQWSDTQCYTVIPSEMPYGTMSPPNGLPKYLGSGGLGYGLKQRFIESYENIINGHFHYSYPESLVAVKEIYDMTGLKVGSSSAANWLAASALSSSMNDNHIVVTIFPSCTNNTEWEKVMKLNIT</sequence>
<dbReference type="RefSeq" id="WP_092516970.1">
    <property type="nucleotide sequence ID" value="NZ_CAWRAH010000084.1"/>
</dbReference>
<dbReference type="InterPro" id="IPR050214">
    <property type="entry name" value="Cys_Synth/Cystath_Beta-Synth"/>
</dbReference>
<feature type="domain" description="Tryptophan synthase beta chain-like PALP" evidence="6">
    <location>
        <begin position="28"/>
        <end position="319"/>
    </location>
</feature>
<keyword evidence="8" id="KW-1185">Reference proteome</keyword>
<dbReference type="EC" id="2.5.1.47" evidence="3"/>
<evidence type="ECO:0000256" key="3">
    <source>
        <dbReference type="ARBA" id="ARBA00012681"/>
    </source>
</evidence>
<comment type="pathway">
    <text evidence="2">Amino-acid biosynthesis; L-cysteine biosynthesis; L-cysteine from L-serine: step 2/2.</text>
</comment>
<proteinExistence type="predicted"/>
<evidence type="ECO:0000313" key="7">
    <source>
        <dbReference type="EMBL" id="SFN35979.1"/>
    </source>
</evidence>
<evidence type="ECO:0000256" key="5">
    <source>
        <dbReference type="ARBA" id="ARBA00047931"/>
    </source>
</evidence>